<evidence type="ECO:0000256" key="2">
    <source>
        <dbReference type="ARBA" id="ARBA00006555"/>
    </source>
</evidence>
<comment type="caution">
    <text evidence="12">The sequence shown here is derived from an EMBL/GenBank/DDBJ whole genome shotgun (WGS) entry which is preliminary data.</text>
</comment>
<evidence type="ECO:0000313" key="13">
    <source>
        <dbReference type="Proteomes" id="UP000037660"/>
    </source>
</evidence>
<gene>
    <name evidence="12" type="ORF">ISF6_4247</name>
</gene>
<evidence type="ECO:0000313" key="12">
    <source>
        <dbReference type="EMBL" id="GAP38053.1"/>
    </source>
</evidence>
<dbReference type="AlphaFoldDB" id="A0A0K8P5Q8"/>
<dbReference type="InterPro" id="IPR051045">
    <property type="entry name" value="TonB-dependent_transducer"/>
</dbReference>
<dbReference type="GO" id="GO:0031992">
    <property type="term" value="F:energy transducer activity"/>
    <property type="evidence" value="ECO:0007669"/>
    <property type="project" value="TreeGrafter"/>
</dbReference>
<dbReference type="SUPFAM" id="SSF74653">
    <property type="entry name" value="TolA/TonB C-terminal domain"/>
    <property type="match status" value="1"/>
</dbReference>
<keyword evidence="7" id="KW-0653">Protein transport</keyword>
<dbReference type="Pfam" id="PF03544">
    <property type="entry name" value="TonB_C"/>
    <property type="match status" value="1"/>
</dbReference>
<dbReference type="NCBIfam" id="TIGR01352">
    <property type="entry name" value="tonB_Cterm"/>
    <property type="match status" value="1"/>
</dbReference>
<dbReference type="Gene3D" id="3.30.1150.10">
    <property type="match status" value="1"/>
</dbReference>
<dbReference type="PROSITE" id="PS52015">
    <property type="entry name" value="TONB_CTD"/>
    <property type="match status" value="1"/>
</dbReference>
<evidence type="ECO:0000256" key="10">
    <source>
        <dbReference type="SAM" id="MobiDB-lite"/>
    </source>
</evidence>
<sequence length="131" mass="13702">MATPGPTPALAPEPTAAPVPAASPARIDPPAPSPAPPEPPRRLAADHGACTHAPYPAALRERGIEGRVQLRVQVGADGRAREVQLQGSSGWRLFDEAALAQARGCRFRPALDGGTAVTSWVEFPIRFALAE</sequence>
<organism evidence="12 13">
    <name type="scientific">Piscinibacter sakaiensis</name>
    <name type="common">Ideonella sakaiensis</name>
    <dbReference type="NCBI Taxonomy" id="1547922"/>
    <lineage>
        <taxon>Bacteria</taxon>
        <taxon>Pseudomonadati</taxon>
        <taxon>Pseudomonadota</taxon>
        <taxon>Betaproteobacteria</taxon>
        <taxon>Burkholderiales</taxon>
        <taxon>Sphaerotilaceae</taxon>
        <taxon>Piscinibacter</taxon>
    </lineage>
</organism>
<dbReference type="Proteomes" id="UP000037660">
    <property type="component" value="Unassembled WGS sequence"/>
</dbReference>
<evidence type="ECO:0000256" key="3">
    <source>
        <dbReference type="ARBA" id="ARBA00022448"/>
    </source>
</evidence>
<keyword evidence="5" id="KW-0997">Cell inner membrane</keyword>
<dbReference type="GO" id="GO:0098797">
    <property type="term" value="C:plasma membrane protein complex"/>
    <property type="evidence" value="ECO:0007669"/>
    <property type="project" value="TreeGrafter"/>
</dbReference>
<name>A0A0K8P5Q8_PISS1</name>
<feature type="domain" description="TonB C-terminal" evidence="11">
    <location>
        <begin position="40"/>
        <end position="131"/>
    </location>
</feature>
<proteinExistence type="inferred from homology"/>
<dbReference type="InterPro" id="IPR006260">
    <property type="entry name" value="TonB/TolA_C"/>
</dbReference>
<dbReference type="GO" id="GO:0055085">
    <property type="term" value="P:transmembrane transport"/>
    <property type="evidence" value="ECO:0007669"/>
    <property type="project" value="InterPro"/>
</dbReference>
<dbReference type="PANTHER" id="PTHR33446:SF2">
    <property type="entry name" value="PROTEIN TONB"/>
    <property type="match status" value="1"/>
</dbReference>
<feature type="compositionally biased region" description="Pro residues" evidence="10">
    <location>
        <begin position="27"/>
        <end position="38"/>
    </location>
</feature>
<evidence type="ECO:0000256" key="5">
    <source>
        <dbReference type="ARBA" id="ARBA00022519"/>
    </source>
</evidence>
<comment type="subcellular location">
    <subcellularLocation>
        <location evidence="1">Cell inner membrane</location>
        <topology evidence="1">Single-pass membrane protein</topology>
        <orientation evidence="1">Periplasmic side</orientation>
    </subcellularLocation>
</comment>
<dbReference type="PANTHER" id="PTHR33446">
    <property type="entry name" value="PROTEIN TONB-RELATED"/>
    <property type="match status" value="1"/>
</dbReference>
<dbReference type="EMBL" id="BBYR01000065">
    <property type="protein sequence ID" value="GAP38053.1"/>
    <property type="molecule type" value="Genomic_DNA"/>
</dbReference>
<feature type="compositionally biased region" description="Pro residues" evidence="10">
    <location>
        <begin position="1"/>
        <end position="17"/>
    </location>
</feature>
<evidence type="ECO:0000259" key="11">
    <source>
        <dbReference type="PROSITE" id="PS52015"/>
    </source>
</evidence>
<protein>
    <submittedName>
        <fullName evidence="12">Ferric siderophore transport system, periplasmic binding protein TonB</fullName>
    </submittedName>
</protein>
<comment type="similarity">
    <text evidence="2">Belongs to the TonB family.</text>
</comment>
<keyword evidence="9" id="KW-0472">Membrane</keyword>
<accession>A0A0K8P5Q8</accession>
<reference evidence="13" key="1">
    <citation type="submission" date="2015-07" db="EMBL/GenBank/DDBJ databases">
        <title>Discovery of a poly(ethylene terephthalate assimilation.</title>
        <authorList>
            <person name="Yoshida S."/>
            <person name="Hiraga K."/>
            <person name="Takehana T."/>
            <person name="Taniguchi I."/>
            <person name="Yamaji H."/>
            <person name="Maeda Y."/>
            <person name="Toyohara K."/>
            <person name="Miyamoto K."/>
            <person name="Kimura Y."/>
            <person name="Oda K."/>
        </authorList>
    </citation>
    <scope>NUCLEOTIDE SEQUENCE [LARGE SCALE GENOMIC DNA]</scope>
    <source>
        <strain evidence="13">NBRC 110686 / TISTR 2288 / 201-F6</strain>
    </source>
</reference>
<keyword evidence="13" id="KW-1185">Reference proteome</keyword>
<evidence type="ECO:0000256" key="8">
    <source>
        <dbReference type="ARBA" id="ARBA00022989"/>
    </source>
</evidence>
<feature type="region of interest" description="Disordered" evidence="10">
    <location>
        <begin position="1"/>
        <end position="49"/>
    </location>
</feature>
<keyword evidence="8" id="KW-1133">Transmembrane helix</keyword>
<keyword evidence="6" id="KW-0812">Transmembrane</keyword>
<dbReference type="InterPro" id="IPR037682">
    <property type="entry name" value="TonB_C"/>
</dbReference>
<dbReference type="GO" id="GO:0015031">
    <property type="term" value="P:protein transport"/>
    <property type="evidence" value="ECO:0007669"/>
    <property type="project" value="UniProtKB-KW"/>
</dbReference>
<keyword evidence="3" id="KW-0813">Transport</keyword>
<keyword evidence="4" id="KW-1003">Cell membrane</keyword>
<evidence type="ECO:0000256" key="1">
    <source>
        <dbReference type="ARBA" id="ARBA00004383"/>
    </source>
</evidence>
<reference evidence="12 13" key="2">
    <citation type="journal article" date="2016" name="Science">
        <title>A bacterium that degrades and assimilates poly(ethylene terephthalate).</title>
        <authorList>
            <person name="Yoshida S."/>
            <person name="Hiraga K."/>
            <person name="Takehana T."/>
            <person name="Taniguchi I."/>
            <person name="Yamaji H."/>
            <person name="Maeda Y."/>
            <person name="Toyohara K."/>
            <person name="Miyamoto K."/>
            <person name="Kimura Y."/>
            <person name="Oda K."/>
        </authorList>
    </citation>
    <scope>NUCLEOTIDE SEQUENCE [LARGE SCALE GENOMIC DNA]</scope>
    <source>
        <strain evidence="13">NBRC 110686 / TISTR 2288 / 201-F6</strain>
    </source>
</reference>
<dbReference type="STRING" id="1547922.ISF6_4247"/>
<evidence type="ECO:0000256" key="6">
    <source>
        <dbReference type="ARBA" id="ARBA00022692"/>
    </source>
</evidence>
<evidence type="ECO:0000256" key="4">
    <source>
        <dbReference type="ARBA" id="ARBA00022475"/>
    </source>
</evidence>
<evidence type="ECO:0000256" key="9">
    <source>
        <dbReference type="ARBA" id="ARBA00023136"/>
    </source>
</evidence>
<evidence type="ECO:0000256" key="7">
    <source>
        <dbReference type="ARBA" id="ARBA00022927"/>
    </source>
</evidence>